<keyword evidence="2" id="KW-1185">Reference proteome</keyword>
<name>A0ABS7TTC9_9BACT</name>
<evidence type="ECO:0000313" key="1">
    <source>
        <dbReference type="EMBL" id="MBZ5711485.1"/>
    </source>
</evidence>
<proteinExistence type="predicted"/>
<gene>
    <name evidence="1" type="ORF">K7C98_19775</name>
</gene>
<protein>
    <recommendedName>
        <fullName evidence="3">Secreted protein</fullName>
    </recommendedName>
</protein>
<evidence type="ECO:0000313" key="2">
    <source>
        <dbReference type="Proteomes" id="UP001139031"/>
    </source>
</evidence>
<dbReference type="Proteomes" id="UP001139031">
    <property type="component" value="Unassembled WGS sequence"/>
</dbReference>
<accession>A0ABS7TTC9</accession>
<dbReference type="RefSeq" id="WP_224193248.1">
    <property type="nucleotide sequence ID" value="NZ_JAIRAU010000027.1"/>
</dbReference>
<reference evidence="1" key="1">
    <citation type="submission" date="2021-08" db="EMBL/GenBank/DDBJ databases">
        <authorList>
            <person name="Stevens D.C."/>
        </authorList>
    </citation>
    <scope>NUCLEOTIDE SEQUENCE</scope>
    <source>
        <strain evidence="1">DSM 53165</strain>
    </source>
</reference>
<evidence type="ECO:0008006" key="3">
    <source>
        <dbReference type="Google" id="ProtNLM"/>
    </source>
</evidence>
<sequence length="252" mass="26622">MLRRLFVGTWLLGPACVLPVGGATGVELTWTAREANQVDGPELRRARTCEGAGLSRVAVRVVDTADAARDRVFAYGCEAGNMSPVDRAIEAPEIFLDLRAGNYALTASGRAAGDEPRAFAVAIAELEKHVVTAVDLELARPTQPLDLELTGACGELVAALRYADPAADLFLGDGDEPPAVYRDALASDRGLRLGGQTQACAGLEGAHRVADVDPGRYRLDLVIDGRTCSRPVTVEDSPVKLTLDLENPACDG</sequence>
<comment type="caution">
    <text evidence="1">The sequence shown here is derived from an EMBL/GenBank/DDBJ whole genome shotgun (WGS) entry which is preliminary data.</text>
</comment>
<dbReference type="EMBL" id="JAIRAU010000027">
    <property type="protein sequence ID" value="MBZ5711485.1"/>
    <property type="molecule type" value="Genomic_DNA"/>
</dbReference>
<organism evidence="1 2">
    <name type="scientific">Nannocystis pusilla</name>
    <dbReference type="NCBI Taxonomy" id="889268"/>
    <lineage>
        <taxon>Bacteria</taxon>
        <taxon>Pseudomonadati</taxon>
        <taxon>Myxococcota</taxon>
        <taxon>Polyangia</taxon>
        <taxon>Nannocystales</taxon>
        <taxon>Nannocystaceae</taxon>
        <taxon>Nannocystis</taxon>
    </lineage>
</organism>